<evidence type="ECO:0000313" key="1">
    <source>
        <dbReference type="EMBL" id="KAA1006625.1"/>
    </source>
</evidence>
<organism evidence="1 2">
    <name type="scientific">Paraburkholderia panacisoli</name>
    <dbReference type="NCBI Taxonomy" id="2603818"/>
    <lineage>
        <taxon>Bacteria</taxon>
        <taxon>Pseudomonadati</taxon>
        <taxon>Pseudomonadota</taxon>
        <taxon>Betaproteobacteria</taxon>
        <taxon>Burkholderiales</taxon>
        <taxon>Burkholderiaceae</taxon>
        <taxon>Paraburkholderia</taxon>
    </lineage>
</organism>
<dbReference type="EMBL" id="VTUZ01000019">
    <property type="protein sequence ID" value="KAA1006625.1"/>
    <property type="molecule type" value="Genomic_DNA"/>
</dbReference>
<dbReference type="GO" id="GO:0006313">
    <property type="term" value="P:DNA transposition"/>
    <property type="evidence" value="ECO:0007669"/>
    <property type="project" value="InterPro"/>
</dbReference>
<gene>
    <name evidence="1" type="ORF">FVF58_26520</name>
</gene>
<dbReference type="GO" id="GO:0004803">
    <property type="term" value="F:transposase activity"/>
    <property type="evidence" value="ECO:0007669"/>
    <property type="project" value="InterPro"/>
</dbReference>
<reference evidence="1 2" key="1">
    <citation type="submission" date="2019-08" db="EMBL/GenBank/DDBJ databases">
        <title>Paraburkholderia sp. DCY113.</title>
        <authorList>
            <person name="Kang J."/>
        </authorList>
    </citation>
    <scope>NUCLEOTIDE SEQUENCE [LARGE SCALE GENOMIC DNA]</scope>
    <source>
        <strain evidence="1 2">DCY113</strain>
    </source>
</reference>
<dbReference type="RefSeq" id="WP_149672813.1">
    <property type="nucleotide sequence ID" value="NZ_VTUZ01000019.1"/>
</dbReference>
<dbReference type="AlphaFoldDB" id="A0A5B0GUK1"/>
<sequence length="96" mass="11179">MRSSPSIFSRKHRYPIEPEWRRRDSVEEKLAIARERFTSAATASGVARRHGGNANQVFTWRKPCQEDRLIAWRVGESAVWTSQLAAPMKKVKELRR</sequence>
<dbReference type="Proteomes" id="UP000325273">
    <property type="component" value="Unassembled WGS sequence"/>
</dbReference>
<name>A0A5B0GUK1_9BURK</name>
<keyword evidence="2" id="KW-1185">Reference proteome</keyword>
<accession>A0A5B0GUK1</accession>
<dbReference type="GO" id="GO:0043565">
    <property type="term" value="F:sequence-specific DNA binding"/>
    <property type="evidence" value="ECO:0007669"/>
    <property type="project" value="InterPro"/>
</dbReference>
<comment type="caution">
    <text evidence="1">The sequence shown here is derived from an EMBL/GenBank/DDBJ whole genome shotgun (WGS) entry which is preliminary data.</text>
</comment>
<dbReference type="InterPro" id="IPR002514">
    <property type="entry name" value="Transposase_8"/>
</dbReference>
<protein>
    <submittedName>
        <fullName evidence="1">Transposase</fullName>
    </submittedName>
</protein>
<dbReference type="InterPro" id="IPR010921">
    <property type="entry name" value="Trp_repressor/repl_initiator"/>
</dbReference>
<proteinExistence type="predicted"/>
<dbReference type="SUPFAM" id="SSF48295">
    <property type="entry name" value="TrpR-like"/>
    <property type="match status" value="1"/>
</dbReference>
<dbReference type="Pfam" id="PF01527">
    <property type="entry name" value="HTH_Tnp_1"/>
    <property type="match status" value="1"/>
</dbReference>
<evidence type="ECO:0000313" key="2">
    <source>
        <dbReference type="Proteomes" id="UP000325273"/>
    </source>
</evidence>